<organism evidence="1">
    <name type="scientific">Culex tarsalis</name>
    <name type="common">Encephalitis mosquito</name>
    <dbReference type="NCBI Taxonomy" id="7177"/>
    <lineage>
        <taxon>Eukaryota</taxon>
        <taxon>Metazoa</taxon>
        <taxon>Ecdysozoa</taxon>
        <taxon>Arthropoda</taxon>
        <taxon>Hexapoda</taxon>
        <taxon>Insecta</taxon>
        <taxon>Pterygota</taxon>
        <taxon>Neoptera</taxon>
        <taxon>Endopterygota</taxon>
        <taxon>Diptera</taxon>
        <taxon>Nematocera</taxon>
        <taxon>Culicoidea</taxon>
        <taxon>Culicidae</taxon>
        <taxon>Culicinae</taxon>
        <taxon>Culicini</taxon>
        <taxon>Culex</taxon>
        <taxon>Culex</taxon>
    </lineage>
</organism>
<accession>A0A1Q3EWD6</accession>
<protein>
    <submittedName>
        <fullName evidence="1">Uncharacterized protein</fullName>
    </submittedName>
</protein>
<dbReference type="AlphaFoldDB" id="A0A1Q3EWD6"/>
<dbReference type="EMBL" id="GFDL01015527">
    <property type="protein sequence ID" value="JAV19518.1"/>
    <property type="molecule type" value="Transcribed_RNA"/>
</dbReference>
<reference evidence="1" key="1">
    <citation type="submission" date="2017-01" db="EMBL/GenBank/DDBJ databases">
        <title>A deep insight into the sialotranscriptome of adult male and female Cluex tarsalis mosquitoes.</title>
        <authorList>
            <person name="Ribeiro J.M."/>
            <person name="Moreira F."/>
            <person name="Bernard K.A."/>
            <person name="Calvo E."/>
        </authorList>
    </citation>
    <scope>NUCLEOTIDE SEQUENCE</scope>
    <source>
        <strain evidence="1">Kern County</strain>
        <tissue evidence="1">Salivary glands</tissue>
    </source>
</reference>
<evidence type="ECO:0000313" key="1">
    <source>
        <dbReference type="EMBL" id="JAV19518.1"/>
    </source>
</evidence>
<name>A0A1Q3EWD6_CULTA</name>
<sequence length="593" mass="69913">MSTFIGNYLRNNRLSRNVSIRQRIMEHREQYNTHPLIIIDLMYYDQLGGYLHRSSNETKMRDLCGMSRQRLCELENFVSRMKGWGAKLIFITNGPFLDISGQIIPDGDDSKGSSKDWRYAYQCGIIDYLGYAHYSRVAQDARFIPIERIWTESVAKIARRYGKILWSWDNTRHQEIAKYAAVHEALAIISKNYALLMYSGLAFPRYKLWSLAESNEATMETEEFDPLLVRRTLRLSAKQMRLLGAIADYYNGTPTFKNFLERMKIDDNVRTLFNSLATYVKKSAGNLQELDYLKFARDLFGEERYIEKYDEFKSVCEGYDVNKILLSTEQNNDSISMQLKKQDSFNYDIYHGIKFTCSITFVDYRYWQLNGEIDLFQIFMTLYQRISGVVLQHKNDTQLVRYVNIKRSHEEDYATEELMPDFPKDFAVPSLEYMFENAGRMVSSVPDFNLRLLRFITGLQFGADQLEFFCKSDQRSQLQDSVTLRYMVSLHMLSPFEADIFLLAMHKCRREPALNLPLPEQLNLRAFHLYFTYIKMRTLIKHSFYTAGLDDSFMDECYLDGVVFQTMFQKWSEAGATEEFRSEVDRYKNYRLY</sequence>
<proteinExistence type="predicted"/>